<dbReference type="Pfam" id="PF12833">
    <property type="entry name" value="HTH_18"/>
    <property type="match status" value="1"/>
</dbReference>
<dbReference type="PRINTS" id="PR00032">
    <property type="entry name" value="HTHARAC"/>
</dbReference>
<organism evidence="5 6">
    <name type="scientific">Paenibacillus chungangensis</name>
    <dbReference type="NCBI Taxonomy" id="696535"/>
    <lineage>
        <taxon>Bacteria</taxon>
        <taxon>Bacillati</taxon>
        <taxon>Bacillota</taxon>
        <taxon>Bacilli</taxon>
        <taxon>Bacillales</taxon>
        <taxon>Paenibacillaceae</taxon>
        <taxon>Paenibacillus</taxon>
    </lineage>
</organism>
<evidence type="ECO:0000259" key="4">
    <source>
        <dbReference type="PROSITE" id="PS01124"/>
    </source>
</evidence>
<dbReference type="PANTHER" id="PTHR43280:SF30">
    <property type="entry name" value="MMSAB OPERON REGULATORY PROTEIN"/>
    <property type="match status" value="1"/>
</dbReference>
<comment type="caution">
    <text evidence="5">The sequence shown here is derived from an EMBL/GenBank/DDBJ whole genome shotgun (WGS) entry which is preliminary data.</text>
</comment>
<dbReference type="SUPFAM" id="SSF51215">
    <property type="entry name" value="Regulatory protein AraC"/>
    <property type="match status" value="1"/>
</dbReference>
<dbReference type="SUPFAM" id="SSF46689">
    <property type="entry name" value="Homeodomain-like"/>
    <property type="match status" value="1"/>
</dbReference>
<dbReference type="Pfam" id="PF02311">
    <property type="entry name" value="AraC_binding"/>
    <property type="match status" value="1"/>
</dbReference>
<dbReference type="PANTHER" id="PTHR43280">
    <property type="entry name" value="ARAC-FAMILY TRANSCRIPTIONAL REGULATOR"/>
    <property type="match status" value="1"/>
</dbReference>
<dbReference type="Gene3D" id="2.60.120.10">
    <property type="entry name" value="Jelly Rolls"/>
    <property type="match status" value="1"/>
</dbReference>
<keyword evidence="3" id="KW-0804">Transcription</keyword>
<sequence>MNILQLRIPPLPQFITGGYAMWTPGTQHFERTFSVYDILLVCSGTLYMTEEGEPYEIGAGQLIILERNKMHVGHRPCTEPTEVYWIHFKHELPVNRIEEGKIDWTHRVTEGTDFDLQPREQYLYLPKHGSFDAAAIRPILDRMLELRKSLTMNRAMDLQVLLGQLLSQLQASMQRRGHDRRSYKVAEMVMRYLEERMTHSYHAEDMRRELHFHEDYAARCLRRHTGLSPLQYLQWIRVERAKQLLSHSQLPLQEIAEQVGYDDYNYFIRVFRKLTGQSPGAYRDSTLGYV</sequence>
<reference evidence="6" key="1">
    <citation type="journal article" date="2019" name="Int. J. Syst. Evol. Microbiol.">
        <title>The Global Catalogue of Microorganisms (GCM) 10K type strain sequencing project: providing services to taxonomists for standard genome sequencing and annotation.</title>
        <authorList>
            <consortium name="The Broad Institute Genomics Platform"/>
            <consortium name="The Broad Institute Genome Sequencing Center for Infectious Disease"/>
            <person name="Wu L."/>
            <person name="Ma J."/>
        </authorList>
    </citation>
    <scope>NUCLEOTIDE SEQUENCE [LARGE SCALE GENOMIC DNA]</scope>
    <source>
        <strain evidence="6">CCUG 59129</strain>
    </source>
</reference>
<feature type="domain" description="HTH araC/xylS-type" evidence="4">
    <location>
        <begin position="187"/>
        <end position="285"/>
    </location>
</feature>
<dbReference type="InterPro" id="IPR018062">
    <property type="entry name" value="HTH_AraC-typ_CS"/>
</dbReference>
<evidence type="ECO:0000256" key="3">
    <source>
        <dbReference type="ARBA" id="ARBA00023163"/>
    </source>
</evidence>
<dbReference type="InterPro" id="IPR009057">
    <property type="entry name" value="Homeodomain-like_sf"/>
</dbReference>
<protein>
    <submittedName>
        <fullName evidence="5">AraC family transcriptional regulator</fullName>
    </submittedName>
</protein>
<dbReference type="InterPro" id="IPR037923">
    <property type="entry name" value="HTH-like"/>
</dbReference>
<keyword evidence="1" id="KW-0805">Transcription regulation</keyword>
<proteinExistence type="predicted"/>
<keyword evidence="2" id="KW-0238">DNA-binding</keyword>
<dbReference type="InterPro" id="IPR020449">
    <property type="entry name" value="Tscrpt_reg_AraC-type_HTH"/>
</dbReference>
<dbReference type="RefSeq" id="WP_377565494.1">
    <property type="nucleotide sequence ID" value="NZ_JBHTJZ010000024.1"/>
</dbReference>
<evidence type="ECO:0000313" key="6">
    <source>
        <dbReference type="Proteomes" id="UP001596989"/>
    </source>
</evidence>
<dbReference type="Gene3D" id="1.10.10.60">
    <property type="entry name" value="Homeodomain-like"/>
    <property type="match status" value="2"/>
</dbReference>
<accession>A0ABW3HTP7</accession>
<evidence type="ECO:0000313" key="5">
    <source>
        <dbReference type="EMBL" id="MFD0960757.1"/>
    </source>
</evidence>
<keyword evidence="6" id="KW-1185">Reference proteome</keyword>
<dbReference type="Proteomes" id="UP001596989">
    <property type="component" value="Unassembled WGS sequence"/>
</dbReference>
<dbReference type="InterPro" id="IPR014710">
    <property type="entry name" value="RmlC-like_jellyroll"/>
</dbReference>
<evidence type="ECO:0000256" key="1">
    <source>
        <dbReference type="ARBA" id="ARBA00023015"/>
    </source>
</evidence>
<dbReference type="PROSITE" id="PS00041">
    <property type="entry name" value="HTH_ARAC_FAMILY_1"/>
    <property type="match status" value="1"/>
</dbReference>
<dbReference type="PROSITE" id="PS01124">
    <property type="entry name" value="HTH_ARAC_FAMILY_2"/>
    <property type="match status" value="1"/>
</dbReference>
<gene>
    <name evidence="5" type="ORF">ACFQ2I_15310</name>
</gene>
<dbReference type="SMART" id="SM00342">
    <property type="entry name" value="HTH_ARAC"/>
    <property type="match status" value="1"/>
</dbReference>
<dbReference type="InterPro" id="IPR018060">
    <property type="entry name" value="HTH_AraC"/>
</dbReference>
<evidence type="ECO:0000256" key="2">
    <source>
        <dbReference type="ARBA" id="ARBA00023125"/>
    </source>
</evidence>
<name>A0ABW3HTP7_9BACL</name>
<dbReference type="InterPro" id="IPR003313">
    <property type="entry name" value="AraC-bd"/>
</dbReference>
<dbReference type="EMBL" id="JBHTJZ010000024">
    <property type="protein sequence ID" value="MFD0960757.1"/>
    <property type="molecule type" value="Genomic_DNA"/>
</dbReference>